<keyword evidence="6" id="KW-1185">Reference proteome</keyword>
<dbReference type="InterPro" id="IPR003593">
    <property type="entry name" value="AAA+_ATPase"/>
</dbReference>
<dbReference type="InterPro" id="IPR001482">
    <property type="entry name" value="T2SS/T4SS_dom"/>
</dbReference>
<keyword evidence="2" id="KW-0547">Nucleotide-binding</keyword>
<sequence>MANIIPRIGAVADVAPQPLQPPWRRDGVVPATAAKAGEPAPTIANGERRTEQPCAKTLSDHGELAASEEEGKFLCLLDDGRLLIAEGQEMNPYVLSYRARLERMRKPYRTVSVALGMIARAYREHRADGIEPIEHTAMQVVAKELIAQACRERASDIHIRVHRHATEILFRVHNELVRVREQTREHGERLLATLYAAMASVADNTYKPTERQDAAIADRDKLPDQLFGVRIATAPTSVGSVMVLRLLYNDAGDAAELESLGFTAEHAATLEFLKEQPIGMNIISGPTGSGKSTTLQRVLASAIRDAAGSIHVITVEDPVEYPIAGAVQTPVVNAAGEEARSAMFAAAISNAMRLDPDTIMIGEVRDGASAQSALRAAMTGHQVWTTVHANNAISIVDRLIDLGLPLRMVTDESVITGLVSQRLVKLLCPHCKLRFTQVRDELDAALVARVNQIAGARLADVCVVGSGCAHCRQRGTIGRSVVAEVIRPDARFFAYLRDGDKAGALGYWLSHLGGETVTDHAIRKVLGGLVDPRMAERVVGHLNSRGEYDDYLREQAGGRRHAAA</sequence>
<dbReference type="SUPFAM" id="SSF52540">
    <property type="entry name" value="P-loop containing nucleoside triphosphate hydrolases"/>
    <property type="match status" value="1"/>
</dbReference>
<organism evidence="5 6">
    <name type="scientific">Trinickia soli</name>
    <dbReference type="NCBI Taxonomy" id="380675"/>
    <lineage>
        <taxon>Bacteria</taxon>
        <taxon>Pseudomonadati</taxon>
        <taxon>Pseudomonadota</taxon>
        <taxon>Betaproteobacteria</taxon>
        <taxon>Burkholderiales</taxon>
        <taxon>Burkholderiaceae</taxon>
        <taxon>Trinickia</taxon>
    </lineage>
</organism>
<evidence type="ECO:0000256" key="3">
    <source>
        <dbReference type="ARBA" id="ARBA00022840"/>
    </source>
</evidence>
<reference evidence="5 6" key="1">
    <citation type="submission" date="2018-01" db="EMBL/GenBank/DDBJ databases">
        <title>Whole genome analyses suggest that Burkholderia sensu lato contains two further novel genera in the rhizoxinica-symbiotica group Mycetohabitans gen. nov., and Trinickia gen. nov.: implications for the evolution of diazotrophy and nodulation in the Burkholderiaceae.</title>
        <authorList>
            <person name="Estrada-de los Santos P."/>
            <person name="Palmer M."/>
            <person name="Chavez-Ramirez B."/>
            <person name="Beukes C."/>
            <person name="Steenkamp E.T."/>
            <person name="Hirsch A.M."/>
            <person name="Manyaka P."/>
            <person name="Maluk M."/>
            <person name="Lafos M."/>
            <person name="Crook M."/>
            <person name="Gross E."/>
            <person name="Simon M.F."/>
            <person name="Bueno dos Reis Junior F."/>
            <person name="Poole P.S."/>
            <person name="Venter S.N."/>
            <person name="James E.K."/>
        </authorList>
    </citation>
    <scope>NUCLEOTIDE SEQUENCE [LARGE SCALE GENOMIC DNA]</scope>
    <source>
        <strain evidence="5 6">GP25-8</strain>
    </source>
</reference>
<dbReference type="PROSITE" id="PS00662">
    <property type="entry name" value="T2SP_E"/>
    <property type="match status" value="1"/>
</dbReference>
<dbReference type="RefSeq" id="WP_102610449.1">
    <property type="nucleotide sequence ID" value="NZ_CADIKD010000007.1"/>
</dbReference>
<dbReference type="PANTHER" id="PTHR30258">
    <property type="entry name" value="TYPE II SECRETION SYSTEM PROTEIN GSPE-RELATED"/>
    <property type="match status" value="1"/>
</dbReference>
<dbReference type="Gene3D" id="3.30.450.90">
    <property type="match status" value="1"/>
</dbReference>
<dbReference type="EMBL" id="PNYB01000010">
    <property type="protein sequence ID" value="PMS24397.1"/>
    <property type="molecule type" value="Genomic_DNA"/>
</dbReference>
<evidence type="ECO:0000313" key="6">
    <source>
        <dbReference type="Proteomes" id="UP000235347"/>
    </source>
</evidence>
<evidence type="ECO:0000256" key="1">
    <source>
        <dbReference type="ARBA" id="ARBA00006611"/>
    </source>
</evidence>
<evidence type="ECO:0000259" key="4">
    <source>
        <dbReference type="PROSITE" id="PS00662"/>
    </source>
</evidence>
<dbReference type="AlphaFoldDB" id="A0A2N7W4Q9"/>
<dbReference type="Proteomes" id="UP000235347">
    <property type="component" value="Unassembled WGS sequence"/>
</dbReference>
<name>A0A2N7W4Q9_9BURK</name>
<dbReference type="PANTHER" id="PTHR30258:SF3">
    <property type="entry name" value="SLL1921 PROTEIN"/>
    <property type="match status" value="1"/>
</dbReference>
<dbReference type="Gene3D" id="3.40.50.300">
    <property type="entry name" value="P-loop containing nucleotide triphosphate hydrolases"/>
    <property type="match status" value="1"/>
</dbReference>
<dbReference type="InterPro" id="IPR027417">
    <property type="entry name" value="P-loop_NTPase"/>
</dbReference>
<feature type="domain" description="Bacterial type II secretion system protein E" evidence="4">
    <location>
        <begin position="352"/>
        <end position="366"/>
    </location>
</feature>
<dbReference type="GO" id="GO:0016887">
    <property type="term" value="F:ATP hydrolysis activity"/>
    <property type="evidence" value="ECO:0007669"/>
    <property type="project" value="TreeGrafter"/>
</dbReference>
<proteinExistence type="inferred from homology"/>
<gene>
    <name evidence="5" type="ORF">C0Z19_14120</name>
</gene>
<dbReference type="SMART" id="SM00382">
    <property type="entry name" value="AAA"/>
    <property type="match status" value="1"/>
</dbReference>
<protein>
    <submittedName>
        <fullName evidence="5">Secretion system protein E</fullName>
    </submittedName>
</protein>
<dbReference type="GO" id="GO:0005886">
    <property type="term" value="C:plasma membrane"/>
    <property type="evidence" value="ECO:0007669"/>
    <property type="project" value="TreeGrafter"/>
</dbReference>
<evidence type="ECO:0000313" key="5">
    <source>
        <dbReference type="EMBL" id="PMS24397.1"/>
    </source>
</evidence>
<keyword evidence="3" id="KW-0067">ATP-binding</keyword>
<evidence type="ECO:0000256" key="2">
    <source>
        <dbReference type="ARBA" id="ARBA00022741"/>
    </source>
</evidence>
<accession>A0A2N7W4Q9</accession>
<dbReference type="GO" id="GO:0005524">
    <property type="term" value="F:ATP binding"/>
    <property type="evidence" value="ECO:0007669"/>
    <property type="project" value="UniProtKB-KW"/>
</dbReference>
<comment type="caution">
    <text evidence="5">The sequence shown here is derived from an EMBL/GenBank/DDBJ whole genome shotgun (WGS) entry which is preliminary data.</text>
</comment>
<comment type="similarity">
    <text evidence="1">Belongs to the GSP E family.</text>
</comment>
<dbReference type="CDD" id="cd01129">
    <property type="entry name" value="PulE-GspE-like"/>
    <property type="match status" value="1"/>
</dbReference>
<dbReference type="Pfam" id="PF00437">
    <property type="entry name" value="T2SSE"/>
    <property type="match status" value="1"/>
</dbReference>